<dbReference type="Proteomes" id="UP000579153">
    <property type="component" value="Unassembled WGS sequence"/>
</dbReference>
<evidence type="ECO:0000313" key="3">
    <source>
        <dbReference type="Proteomes" id="UP000579153"/>
    </source>
</evidence>
<feature type="compositionally biased region" description="Basic and acidic residues" evidence="1">
    <location>
        <begin position="1"/>
        <end position="14"/>
    </location>
</feature>
<dbReference type="RefSeq" id="WP_185075023.1">
    <property type="nucleotide sequence ID" value="NZ_JACHMB010000001.1"/>
</dbReference>
<gene>
    <name evidence="2" type="ORF">HD596_008548</name>
</gene>
<proteinExistence type="predicted"/>
<evidence type="ECO:0000313" key="2">
    <source>
        <dbReference type="EMBL" id="MBB5781792.1"/>
    </source>
</evidence>
<protein>
    <submittedName>
        <fullName evidence="2">Uncharacterized protein</fullName>
    </submittedName>
</protein>
<accession>A0A7W9GDI9</accession>
<dbReference type="AlphaFoldDB" id="A0A7W9GDI9"/>
<feature type="region of interest" description="Disordered" evidence="1">
    <location>
        <begin position="95"/>
        <end position="127"/>
    </location>
</feature>
<reference evidence="2 3" key="1">
    <citation type="submission" date="2020-08" db="EMBL/GenBank/DDBJ databases">
        <title>Sequencing the genomes of 1000 actinobacteria strains.</title>
        <authorList>
            <person name="Klenk H.-P."/>
        </authorList>
    </citation>
    <scope>NUCLEOTIDE SEQUENCE [LARGE SCALE GENOMIC DNA]</scope>
    <source>
        <strain evidence="2 3">DSM 45507</strain>
    </source>
</reference>
<feature type="compositionally biased region" description="Basic and acidic residues" evidence="1">
    <location>
        <begin position="95"/>
        <end position="107"/>
    </location>
</feature>
<sequence length="127" mass="13728">MPRDAEIVSSDEVHAGPTDGAMGKRTPAQVLREARARDGEIKRGRVLRTLDEMAAEAGAAASAASLAADLELAKAELRTLRAERDRLKASNARLREALKESEDDRAHFQRRPTPARSAVIGRANSDS</sequence>
<comment type="caution">
    <text evidence="2">The sequence shown here is derived from an EMBL/GenBank/DDBJ whole genome shotgun (WGS) entry which is preliminary data.</text>
</comment>
<evidence type="ECO:0000256" key="1">
    <source>
        <dbReference type="SAM" id="MobiDB-lite"/>
    </source>
</evidence>
<dbReference type="EMBL" id="JACHMB010000001">
    <property type="protein sequence ID" value="MBB5781792.1"/>
    <property type="molecule type" value="Genomic_DNA"/>
</dbReference>
<organism evidence="2 3">
    <name type="scientific">Nonomuraea jabiensis</name>
    <dbReference type="NCBI Taxonomy" id="882448"/>
    <lineage>
        <taxon>Bacteria</taxon>
        <taxon>Bacillati</taxon>
        <taxon>Actinomycetota</taxon>
        <taxon>Actinomycetes</taxon>
        <taxon>Streptosporangiales</taxon>
        <taxon>Streptosporangiaceae</taxon>
        <taxon>Nonomuraea</taxon>
    </lineage>
</organism>
<name>A0A7W9GDI9_9ACTN</name>
<keyword evidence="3" id="KW-1185">Reference proteome</keyword>
<feature type="region of interest" description="Disordered" evidence="1">
    <location>
        <begin position="1"/>
        <end position="32"/>
    </location>
</feature>